<dbReference type="HOGENOM" id="CLU_488389_0_0_1"/>
<name>B0DTN2_LACBS</name>
<dbReference type="GeneID" id="6082861"/>
<feature type="compositionally biased region" description="Low complexity" evidence="1">
    <location>
        <begin position="415"/>
        <end position="433"/>
    </location>
</feature>
<keyword evidence="3" id="KW-1185">Reference proteome</keyword>
<feature type="compositionally biased region" description="Basic residues" evidence="1">
    <location>
        <begin position="332"/>
        <end position="343"/>
    </location>
</feature>
<evidence type="ECO:0000313" key="3">
    <source>
        <dbReference type="Proteomes" id="UP000001194"/>
    </source>
</evidence>
<feature type="compositionally biased region" description="Low complexity" evidence="1">
    <location>
        <begin position="360"/>
        <end position="370"/>
    </location>
</feature>
<dbReference type="KEGG" id="lbc:LACBIDRAFT_332712"/>
<dbReference type="AlphaFoldDB" id="B0DTN2"/>
<dbReference type="InParanoid" id="B0DTN2"/>
<feature type="compositionally biased region" description="Polar residues" evidence="1">
    <location>
        <begin position="483"/>
        <end position="494"/>
    </location>
</feature>
<gene>
    <name evidence="2" type="ORF">LACBIDRAFT_332712</name>
</gene>
<reference evidence="2 3" key="1">
    <citation type="journal article" date="2008" name="Nature">
        <title>The genome of Laccaria bicolor provides insights into mycorrhizal symbiosis.</title>
        <authorList>
            <person name="Martin F."/>
            <person name="Aerts A."/>
            <person name="Ahren D."/>
            <person name="Brun A."/>
            <person name="Danchin E.G.J."/>
            <person name="Duchaussoy F."/>
            <person name="Gibon J."/>
            <person name="Kohler A."/>
            <person name="Lindquist E."/>
            <person name="Pereda V."/>
            <person name="Salamov A."/>
            <person name="Shapiro H.J."/>
            <person name="Wuyts J."/>
            <person name="Blaudez D."/>
            <person name="Buee M."/>
            <person name="Brokstein P."/>
            <person name="Canbaeck B."/>
            <person name="Cohen D."/>
            <person name="Courty P.E."/>
            <person name="Coutinho P.M."/>
            <person name="Delaruelle C."/>
            <person name="Detter J.C."/>
            <person name="Deveau A."/>
            <person name="DiFazio S."/>
            <person name="Duplessis S."/>
            <person name="Fraissinet-Tachet L."/>
            <person name="Lucic E."/>
            <person name="Frey-Klett P."/>
            <person name="Fourrey C."/>
            <person name="Feussner I."/>
            <person name="Gay G."/>
            <person name="Grimwood J."/>
            <person name="Hoegger P.J."/>
            <person name="Jain P."/>
            <person name="Kilaru S."/>
            <person name="Labbe J."/>
            <person name="Lin Y.C."/>
            <person name="Legue V."/>
            <person name="Le Tacon F."/>
            <person name="Marmeisse R."/>
            <person name="Melayah D."/>
            <person name="Montanini B."/>
            <person name="Muratet M."/>
            <person name="Nehls U."/>
            <person name="Niculita-Hirzel H."/>
            <person name="Oudot-Le Secq M.P."/>
            <person name="Peter M."/>
            <person name="Quesneville H."/>
            <person name="Rajashekar B."/>
            <person name="Reich M."/>
            <person name="Rouhier N."/>
            <person name="Schmutz J."/>
            <person name="Yin T."/>
            <person name="Chalot M."/>
            <person name="Henrissat B."/>
            <person name="Kuees U."/>
            <person name="Lucas S."/>
            <person name="Van de Peer Y."/>
            <person name="Podila G.K."/>
            <person name="Polle A."/>
            <person name="Pukkila P.J."/>
            <person name="Richardson P.M."/>
            <person name="Rouze P."/>
            <person name="Sanders I.R."/>
            <person name="Stajich J.E."/>
            <person name="Tunlid A."/>
            <person name="Tuskan G."/>
            <person name="Grigoriev I.V."/>
        </authorList>
    </citation>
    <scope>NUCLEOTIDE SEQUENCE [LARGE SCALE GENOMIC DNA]</scope>
    <source>
        <strain evidence="3">S238N-H82 / ATCC MYA-4686</strain>
    </source>
</reference>
<feature type="region of interest" description="Disordered" evidence="1">
    <location>
        <begin position="313"/>
        <end position="519"/>
    </location>
</feature>
<dbReference type="Proteomes" id="UP000001194">
    <property type="component" value="Unassembled WGS sequence"/>
</dbReference>
<protein>
    <submittedName>
        <fullName evidence="2">Predicted protein</fullName>
    </submittedName>
</protein>
<dbReference type="EMBL" id="DS547133">
    <property type="protein sequence ID" value="EDR02088.1"/>
    <property type="molecule type" value="Genomic_DNA"/>
</dbReference>
<sequence length="558" mass="61100">MSSHKHLDRTAGSEYSDYSPTHICNPRCQTKVFSFGNTPSYIQVGMFRSPRTFSDLTPYIDLLNSISLLLLCNDPAAGDLLPLIGECCSAKEVVIAIQEAVERLEVSLNADNDGFEEVEQKVPQQAASSPVVRLSILTGLYAASIPRLKLRKKTAPDTLRPLLTELETVNLMAGSTASTEKGRALISAMASLVKRAAQWVKGILDAKEEDALGFTDAYTFLGCTFKELTSAPTTVALVVIAYHQTGFPDSNNNLAPTLPILISSIQINSALDECLSILLKFLQCIRASSVSPPPTFSPEIVTPLSFTLVQTQPSLLPPPPTSTPTTTIVPAPRKRAPATHPRHVTTVTCGHHRPQTSSTANNNHVNNNAATPRQQANEPRRGRGDENGPRGTTTSTHDHHDHAHGPRHAPRRQRTATSTDANANNDTNTQTDAHVNAPPPRRQTMTTPADAHVNAPPPRRRTMTTPTDTHINARRRPPPMGNQGATSLSATWQPNDERRRRCRRSRRRSSFTQRYSDQSMWGRDSSGFHWIPVPFLWIPPESGPIPPESAGMTGVRQE</sequence>
<feature type="compositionally biased region" description="Basic residues" evidence="1">
    <location>
        <begin position="500"/>
        <end position="509"/>
    </location>
</feature>
<dbReference type="OrthoDB" id="5396786at2759"/>
<evidence type="ECO:0000256" key="1">
    <source>
        <dbReference type="SAM" id="MobiDB-lite"/>
    </source>
</evidence>
<feature type="compositionally biased region" description="Basic residues" evidence="1">
    <location>
        <begin position="405"/>
        <end position="414"/>
    </location>
</feature>
<feature type="compositionally biased region" description="Basic and acidic residues" evidence="1">
    <location>
        <begin position="378"/>
        <end position="388"/>
    </location>
</feature>
<dbReference type="RefSeq" id="XP_001887245.1">
    <property type="nucleotide sequence ID" value="XM_001887210.1"/>
</dbReference>
<dbReference type="STRING" id="486041.B0DTN2"/>
<organism evidence="3">
    <name type="scientific">Laccaria bicolor (strain S238N-H82 / ATCC MYA-4686)</name>
    <name type="common">Bicoloured deceiver</name>
    <name type="synonym">Laccaria laccata var. bicolor</name>
    <dbReference type="NCBI Taxonomy" id="486041"/>
    <lineage>
        <taxon>Eukaryota</taxon>
        <taxon>Fungi</taxon>
        <taxon>Dikarya</taxon>
        <taxon>Basidiomycota</taxon>
        <taxon>Agaricomycotina</taxon>
        <taxon>Agaricomycetes</taxon>
        <taxon>Agaricomycetidae</taxon>
        <taxon>Agaricales</taxon>
        <taxon>Agaricineae</taxon>
        <taxon>Hydnangiaceae</taxon>
        <taxon>Laccaria</taxon>
    </lineage>
</organism>
<evidence type="ECO:0000313" key="2">
    <source>
        <dbReference type="EMBL" id="EDR02088.1"/>
    </source>
</evidence>
<proteinExistence type="predicted"/>
<accession>B0DTN2</accession>